<dbReference type="InterPro" id="IPR000073">
    <property type="entry name" value="AB_hydrolase_1"/>
</dbReference>
<dbReference type="Gene3D" id="3.40.50.1820">
    <property type="entry name" value="alpha/beta hydrolase"/>
    <property type="match status" value="1"/>
</dbReference>
<sequence>MKYFSGFSLEREEAFFKEQLINSDYSVAGFSYGAQKAFEYVYNTSERVDRLILISPAFFQNHKQSFIKMQLRYFKADQEAYRKAFLGNVTYPLSFSLDAYLKDGTYDELNDLLSYVWDEDKIKALLNRGVIIEVFMGDADKIVDVEKSFEFFSALLPLTLFKERGHLLQ</sequence>
<gene>
    <name evidence="2" type="ORF">HELGO_WM15998</name>
</gene>
<accession>A0A6S6T0Z5</accession>
<dbReference type="AlphaFoldDB" id="A0A6S6T0Z5"/>
<evidence type="ECO:0000259" key="1">
    <source>
        <dbReference type="Pfam" id="PF00561"/>
    </source>
</evidence>
<dbReference type="EMBL" id="CACVAX010000021">
    <property type="protein sequence ID" value="CAA6809119.1"/>
    <property type="molecule type" value="Genomic_DNA"/>
</dbReference>
<evidence type="ECO:0000313" key="2">
    <source>
        <dbReference type="EMBL" id="CAA6809119.1"/>
    </source>
</evidence>
<protein>
    <recommendedName>
        <fullName evidence="1">AB hydrolase-1 domain-containing protein</fullName>
    </recommendedName>
</protein>
<feature type="domain" description="AB hydrolase-1" evidence="1">
    <location>
        <begin position="14"/>
        <end position="120"/>
    </location>
</feature>
<dbReference type="InterPro" id="IPR029058">
    <property type="entry name" value="AB_hydrolase_fold"/>
</dbReference>
<name>A0A6S6T0Z5_9BACT</name>
<dbReference type="SUPFAM" id="SSF53474">
    <property type="entry name" value="alpha/beta-Hydrolases"/>
    <property type="match status" value="1"/>
</dbReference>
<proteinExistence type="predicted"/>
<reference evidence="2" key="1">
    <citation type="submission" date="2020-01" db="EMBL/GenBank/DDBJ databases">
        <authorList>
            <person name="Meier V. D."/>
            <person name="Meier V D."/>
        </authorList>
    </citation>
    <scope>NUCLEOTIDE SEQUENCE</scope>
    <source>
        <strain evidence="2">HLG_WM_MAG_04</strain>
    </source>
</reference>
<dbReference type="Pfam" id="PF00561">
    <property type="entry name" value="Abhydrolase_1"/>
    <property type="match status" value="1"/>
</dbReference>
<dbReference type="NCBIfam" id="NF033854">
    <property type="entry name" value="esterase_BioV"/>
    <property type="match status" value="1"/>
</dbReference>
<organism evidence="2">
    <name type="scientific">uncultured Sulfurovum sp</name>
    <dbReference type="NCBI Taxonomy" id="269237"/>
    <lineage>
        <taxon>Bacteria</taxon>
        <taxon>Pseudomonadati</taxon>
        <taxon>Campylobacterota</taxon>
        <taxon>Epsilonproteobacteria</taxon>
        <taxon>Campylobacterales</taxon>
        <taxon>Sulfurovaceae</taxon>
        <taxon>Sulfurovum</taxon>
        <taxon>environmental samples</taxon>
    </lineage>
</organism>